<name>A0A6B8W5X1_9CORY</name>
<organism evidence="3 4">
    <name type="scientific">Corynebacterium occultum</name>
    <dbReference type="NCBI Taxonomy" id="2675219"/>
    <lineage>
        <taxon>Bacteria</taxon>
        <taxon>Bacillati</taxon>
        <taxon>Actinomycetota</taxon>
        <taxon>Actinomycetes</taxon>
        <taxon>Mycobacteriales</taxon>
        <taxon>Corynebacteriaceae</taxon>
        <taxon>Corynebacterium</taxon>
    </lineage>
</organism>
<dbReference type="Proteomes" id="UP000424462">
    <property type="component" value="Chromosome"/>
</dbReference>
<accession>A0A6B8W5X1</accession>
<dbReference type="AlphaFoldDB" id="A0A6B8W5X1"/>
<dbReference type="Gene3D" id="3.30.530.20">
    <property type="match status" value="1"/>
</dbReference>
<evidence type="ECO:0000256" key="1">
    <source>
        <dbReference type="ARBA" id="ARBA00006817"/>
    </source>
</evidence>
<evidence type="ECO:0000259" key="2">
    <source>
        <dbReference type="Pfam" id="PF08327"/>
    </source>
</evidence>
<dbReference type="SUPFAM" id="SSF55961">
    <property type="entry name" value="Bet v1-like"/>
    <property type="match status" value="1"/>
</dbReference>
<feature type="domain" description="Activator of Hsp90 ATPase homologue 1/2-like C-terminal" evidence="2">
    <location>
        <begin position="29"/>
        <end position="140"/>
    </location>
</feature>
<protein>
    <recommendedName>
        <fullName evidence="2">Activator of Hsp90 ATPase homologue 1/2-like C-terminal domain-containing protein</fullName>
    </recommendedName>
</protein>
<proteinExistence type="inferred from homology"/>
<comment type="similarity">
    <text evidence="1">Belongs to the AHA1 family.</text>
</comment>
<dbReference type="RefSeq" id="WP_156230868.1">
    <property type="nucleotide sequence ID" value="NZ_CP046455.1"/>
</dbReference>
<reference evidence="3 4" key="1">
    <citation type="submission" date="2019-11" db="EMBL/GenBank/DDBJ databases">
        <title>Complete genome sequence of Corynebacterium kalinowskii 1959, a novel Corynebacterium species isolated from soil of a small paddock in Vilsendorf, Germany.</title>
        <authorList>
            <person name="Schaffert L."/>
            <person name="Ruwe M."/>
            <person name="Milse J."/>
            <person name="Hanuschka K."/>
            <person name="Ortseifen V."/>
            <person name="Droste J."/>
            <person name="Brandt D."/>
            <person name="Schlueter L."/>
            <person name="Kutter Y."/>
            <person name="Vinke S."/>
            <person name="Viehoefer P."/>
            <person name="Jacob L."/>
            <person name="Luebke N.-C."/>
            <person name="Schulte-Berndt E."/>
            <person name="Hain C."/>
            <person name="Linder M."/>
            <person name="Schmidt P."/>
            <person name="Wollenschlaeger L."/>
            <person name="Luttermann T."/>
            <person name="Thieme E."/>
            <person name="Hassa J."/>
            <person name="Haak M."/>
            <person name="Wittchen M."/>
            <person name="Mentz A."/>
            <person name="Persicke M."/>
            <person name="Busche T."/>
            <person name="Ruckert C."/>
        </authorList>
    </citation>
    <scope>NUCLEOTIDE SEQUENCE [LARGE SCALE GENOMIC DNA]</scope>
    <source>
        <strain evidence="3 4">2039</strain>
    </source>
</reference>
<dbReference type="EMBL" id="CP046455">
    <property type="protein sequence ID" value="QGU07367.1"/>
    <property type="molecule type" value="Genomic_DNA"/>
</dbReference>
<sequence>MGAVEPTGTIIAGAEGPELLISRDFTENIKEVWAHVVESDRLAQWYGTWAGDPITGKVWLTMIEDPDSPRECHIHQCEAPHLLAVSISDSEGEWQIELNLSVEKEGTRLTFRQPLRGFEMAATEVGPGWEYYLDRLRASLAGGNVEEIDFSSYYPHQIEHYRA</sequence>
<evidence type="ECO:0000313" key="3">
    <source>
        <dbReference type="EMBL" id="QGU07367.1"/>
    </source>
</evidence>
<dbReference type="InterPro" id="IPR013538">
    <property type="entry name" value="ASHA1/2-like_C"/>
</dbReference>
<keyword evidence="4" id="KW-1185">Reference proteome</keyword>
<dbReference type="InterPro" id="IPR023393">
    <property type="entry name" value="START-like_dom_sf"/>
</dbReference>
<dbReference type="Pfam" id="PF08327">
    <property type="entry name" value="AHSA1"/>
    <property type="match status" value="1"/>
</dbReference>
<gene>
    <name evidence="3" type="ORF">COCCU_07165</name>
</gene>
<dbReference type="KEGG" id="cok:COCCU_07165"/>
<evidence type="ECO:0000313" key="4">
    <source>
        <dbReference type="Proteomes" id="UP000424462"/>
    </source>
</evidence>